<feature type="chain" id="PRO_5039630861" evidence="5">
    <location>
        <begin position="25"/>
        <end position="782"/>
    </location>
</feature>
<feature type="domain" description="Calcineurin-like phosphoesterase" evidence="6">
    <location>
        <begin position="40"/>
        <end position="251"/>
    </location>
</feature>
<feature type="coiled-coil region" evidence="2">
    <location>
        <begin position="186"/>
        <end position="213"/>
    </location>
</feature>
<feature type="region of interest" description="Disordered" evidence="3">
    <location>
        <begin position="649"/>
        <end position="750"/>
    </location>
</feature>
<feature type="transmembrane region" description="Helical" evidence="4">
    <location>
        <begin position="752"/>
        <end position="771"/>
    </location>
</feature>
<dbReference type="InterPro" id="IPR029052">
    <property type="entry name" value="Metallo-depent_PP-like"/>
</dbReference>
<feature type="compositionally biased region" description="Low complexity" evidence="3">
    <location>
        <begin position="703"/>
        <end position="727"/>
    </location>
</feature>
<evidence type="ECO:0000256" key="4">
    <source>
        <dbReference type="SAM" id="Phobius"/>
    </source>
</evidence>
<dbReference type="PANTHER" id="PTHR11575">
    <property type="entry name" value="5'-NUCLEOTIDASE-RELATED"/>
    <property type="match status" value="1"/>
</dbReference>
<evidence type="ECO:0000256" key="2">
    <source>
        <dbReference type="SAM" id="Coils"/>
    </source>
</evidence>
<keyword evidence="4" id="KW-0812">Transmembrane</keyword>
<evidence type="ECO:0000256" key="3">
    <source>
        <dbReference type="SAM" id="MobiDB-lite"/>
    </source>
</evidence>
<dbReference type="InterPro" id="IPR004843">
    <property type="entry name" value="Calcineurin-like_PHP"/>
</dbReference>
<accession>A0A9D1NT72</accession>
<dbReference type="SUPFAM" id="SSF56300">
    <property type="entry name" value="Metallo-dependent phosphatases"/>
    <property type="match status" value="1"/>
</dbReference>
<keyword evidence="4" id="KW-0472">Membrane</keyword>
<dbReference type="GO" id="GO:0016787">
    <property type="term" value="F:hydrolase activity"/>
    <property type="evidence" value="ECO:0007669"/>
    <property type="project" value="InterPro"/>
</dbReference>
<organism evidence="8 9">
    <name type="scientific">Candidatus Pullilachnospira stercoravium</name>
    <dbReference type="NCBI Taxonomy" id="2840913"/>
    <lineage>
        <taxon>Bacteria</taxon>
        <taxon>Bacillati</taxon>
        <taxon>Bacillota</taxon>
        <taxon>Clostridia</taxon>
        <taxon>Lachnospirales</taxon>
        <taxon>Lachnospiraceae</taxon>
        <taxon>Lachnospiraceae incertae sedis</taxon>
        <taxon>Candidatus Pullilachnospira</taxon>
    </lineage>
</organism>
<proteinExistence type="predicted"/>
<dbReference type="Proteomes" id="UP000886723">
    <property type="component" value="Unassembled WGS sequence"/>
</dbReference>
<dbReference type="Gene3D" id="3.90.780.10">
    <property type="entry name" value="5'-Nucleotidase, C-terminal domain"/>
    <property type="match status" value="1"/>
</dbReference>
<feature type="domain" description="5'-Nucleotidase C-terminal" evidence="7">
    <location>
        <begin position="344"/>
        <end position="512"/>
    </location>
</feature>
<evidence type="ECO:0000313" key="9">
    <source>
        <dbReference type="Proteomes" id="UP000886723"/>
    </source>
</evidence>
<evidence type="ECO:0000259" key="7">
    <source>
        <dbReference type="Pfam" id="PF02872"/>
    </source>
</evidence>
<dbReference type="GO" id="GO:0030288">
    <property type="term" value="C:outer membrane-bounded periplasmic space"/>
    <property type="evidence" value="ECO:0007669"/>
    <property type="project" value="TreeGrafter"/>
</dbReference>
<dbReference type="PRINTS" id="PR01607">
    <property type="entry name" value="APYRASEFAMLY"/>
</dbReference>
<feature type="compositionally biased region" description="Pro residues" evidence="3">
    <location>
        <begin position="661"/>
        <end position="679"/>
    </location>
</feature>
<reference evidence="8" key="1">
    <citation type="submission" date="2020-10" db="EMBL/GenBank/DDBJ databases">
        <authorList>
            <person name="Gilroy R."/>
        </authorList>
    </citation>
    <scope>NUCLEOTIDE SEQUENCE</scope>
    <source>
        <strain evidence="8">ChiBcec2-4451</strain>
    </source>
</reference>
<gene>
    <name evidence="8" type="ORF">IAA63_05165</name>
</gene>
<keyword evidence="2" id="KW-0175">Coiled coil</keyword>
<feature type="signal peptide" evidence="5">
    <location>
        <begin position="1"/>
        <end position="24"/>
    </location>
</feature>
<dbReference type="Pfam" id="PF00149">
    <property type="entry name" value="Metallophos"/>
    <property type="match status" value="1"/>
</dbReference>
<name>A0A9D1NT72_9FIRM</name>
<dbReference type="InterPro" id="IPR006179">
    <property type="entry name" value="5_nucleotidase/apyrase"/>
</dbReference>
<evidence type="ECO:0000259" key="6">
    <source>
        <dbReference type="Pfam" id="PF00149"/>
    </source>
</evidence>
<protein>
    <submittedName>
        <fullName evidence="8">5'-nucleotidase C-terminal domain-containing protein</fullName>
    </submittedName>
</protein>
<comment type="caution">
    <text evidence="8">The sequence shown here is derived from an EMBL/GenBank/DDBJ whole genome shotgun (WGS) entry which is preliminary data.</text>
</comment>
<dbReference type="Pfam" id="PF02872">
    <property type="entry name" value="5_nucleotid_C"/>
    <property type="match status" value="1"/>
</dbReference>
<dbReference type="AlphaFoldDB" id="A0A9D1NT72"/>
<dbReference type="EMBL" id="DVON01000111">
    <property type="protein sequence ID" value="HIV12514.1"/>
    <property type="molecule type" value="Genomic_DNA"/>
</dbReference>
<sequence>MKRKLTAVFLAAFLILGNTAGVLAADSSDQTVPQAAGELVIYHTNDTHGYLSDGSVSIDQVAGLKDATPGSILVDAGDATQGLPLASLTKGSDVIQLMNLAGYDLMAAGNHEFDFGTRQFLTNVSQAGFPILAANVYQDGKLLLSGVQEGSSGCHTIIERNGFRIGFFGLTTTETAASANPDGIRGLEFADELETAQKEIDELEAEDVDAIIAVCHMGNTDAPCTSETLANALTGDYQDKVDVIIDGHSHTEENTLVNGILIAQTGSNMNAVGKLTLSFAGGETTASDQLLTAEDLAAMGVTAKEEVTRKLQEVEDSHAALLEEELGQLETTLWGGNVGVISIARIVETNFGDLAADAMRDAAESFAAASGSAEDRNLPVIAVENAGGIRAGAANGSVTVGDLITAFPYSNTLYLKKVTPQILYQVMEVSASMLDGQDPETGMLLQSSNSGGFLQISGFTVEYNPDAEAGSRVTAITLDGQDAPLARNDSSTQLLMVSNNYIMSGGNDYTMLGSLEKYGEAGGELEVIQAYLEKCLADGTIASYARAQERILLRGSGYEPRDYTASIRITDEAGNPLPEKELSYRVDGGERVNGTTDADGYLKIQVSDGSHGIRLADTQTEVYVDNYAGIGIVEDDFRAFPTLTFLADGSCDPIPEEPSGTPTPSPTAVPTDTPAPTPSTGPSQPTPTAEPSGAPTAYPTSLPAQEPTVPPATAAPTITATPAASGTGSNSGQTSDSSADPADTGDDGYRSYPALLAASAVVMSLLVYMGCRQRRKNPDSRS</sequence>
<dbReference type="PANTHER" id="PTHR11575:SF24">
    <property type="entry name" value="5'-NUCLEOTIDASE"/>
    <property type="match status" value="1"/>
</dbReference>
<evidence type="ECO:0000256" key="1">
    <source>
        <dbReference type="ARBA" id="ARBA00022729"/>
    </source>
</evidence>
<dbReference type="SUPFAM" id="SSF55816">
    <property type="entry name" value="5'-nucleotidase (syn. UDP-sugar hydrolase), C-terminal domain"/>
    <property type="match status" value="1"/>
</dbReference>
<dbReference type="InterPro" id="IPR036907">
    <property type="entry name" value="5'-Nucleotdase_C_sf"/>
</dbReference>
<dbReference type="GO" id="GO:0009166">
    <property type="term" value="P:nucleotide catabolic process"/>
    <property type="evidence" value="ECO:0007669"/>
    <property type="project" value="InterPro"/>
</dbReference>
<feature type="compositionally biased region" description="Polar residues" evidence="3">
    <location>
        <begin position="728"/>
        <end position="738"/>
    </location>
</feature>
<reference evidence="8" key="2">
    <citation type="journal article" date="2021" name="PeerJ">
        <title>Extensive microbial diversity within the chicken gut microbiome revealed by metagenomics and culture.</title>
        <authorList>
            <person name="Gilroy R."/>
            <person name="Ravi A."/>
            <person name="Getino M."/>
            <person name="Pursley I."/>
            <person name="Horton D.L."/>
            <person name="Alikhan N.F."/>
            <person name="Baker D."/>
            <person name="Gharbi K."/>
            <person name="Hall N."/>
            <person name="Watson M."/>
            <person name="Adriaenssens E.M."/>
            <person name="Foster-Nyarko E."/>
            <person name="Jarju S."/>
            <person name="Secka A."/>
            <person name="Antonio M."/>
            <person name="Oren A."/>
            <person name="Chaudhuri R.R."/>
            <person name="La Ragione R."/>
            <person name="Hildebrand F."/>
            <person name="Pallen M.J."/>
        </authorList>
    </citation>
    <scope>NUCLEOTIDE SEQUENCE</scope>
    <source>
        <strain evidence="8">ChiBcec2-4451</strain>
    </source>
</reference>
<dbReference type="InterPro" id="IPR008334">
    <property type="entry name" value="5'-Nucleotdase_C"/>
</dbReference>
<evidence type="ECO:0000313" key="8">
    <source>
        <dbReference type="EMBL" id="HIV12514.1"/>
    </source>
</evidence>
<keyword evidence="1 5" id="KW-0732">Signal</keyword>
<dbReference type="Gene3D" id="3.60.21.10">
    <property type="match status" value="1"/>
</dbReference>
<evidence type="ECO:0000256" key="5">
    <source>
        <dbReference type="SAM" id="SignalP"/>
    </source>
</evidence>
<keyword evidence="4" id="KW-1133">Transmembrane helix</keyword>